<accession>A0A1S7LKR1</accession>
<dbReference type="InterPro" id="IPR017871">
    <property type="entry name" value="ABC_transporter-like_CS"/>
</dbReference>
<dbReference type="InterPro" id="IPR003439">
    <property type="entry name" value="ABC_transporter-like_ATP-bd"/>
</dbReference>
<evidence type="ECO:0000256" key="3">
    <source>
        <dbReference type="ARBA" id="ARBA00022475"/>
    </source>
</evidence>
<evidence type="ECO:0000256" key="7">
    <source>
        <dbReference type="ARBA" id="ARBA00023136"/>
    </source>
</evidence>
<evidence type="ECO:0000259" key="8">
    <source>
        <dbReference type="PROSITE" id="PS50893"/>
    </source>
</evidence>
<dbReference type="InterPro" id="IPR027417">
    <property type="entry name" value="P-loop_NTPase"/>
</dbReference>
<evidence type="ECO:0000313" key="9">
    <source>
        <dbReference type="EMBL" id="CRH07552.1"/>
    </source>
</evidence>
<dbReference type="InterPro" id="IPR050095">
    <property type="entry name" value="ECF_ABC_transporter_ATP-bd"/>
</dbReference>
<evidence type="ECO:0000256" key="4">
    <source>
        <dbReference type="ARBA" id="ARBA00022741"/>
    </source>
</evidence>
<keyword evidence="7" id="KW-0472">Membrane</keyword>
<dbReference type="InterPro" id="IPR003593">
    <property type="entry name" value="AAA+_ATPase"/>
</dbReference>
<evidence type="ECO:0000256" key="1">
    <source>
        <dbReference type="ARBA" id="ARBA00004202"/>
    </source>
</evidence>
<dbReference type="GO" id="GO:0016887">
    <property type="term" value="F:ATP hydrolysis activity"/>
    <property type="evidence" value="ECO:0007669"/>
    <property type="project" value="InterPro"/>
</dbReference>
<evidence type="ECO:0000256" key="5">
    <source>
        <dbReference type="ARBA" id="ARBA00022840"/>
    </source>
</evidence>
<keyword evidence="4" id="KW-0547">Nucleotide-binding</keyword>
<sequence length="216" mass="23560">MEPQSQQPLLQLNALVPRGEDAKPLNWSLQAGEQVAICGEEGCGKSTLMRILAGLLPPVAGEVRLAGRPLSQWPATERAAQIGVLFRQPEQHFLTAEVGEEIGFGLQPILSQPSDPRIAPLLEPLRIPHSWWGRPLAQLSAGQRARVALAAVLVHRPPLLLADEPGALLSEQGELELAQWLTQQLPTLLIFTSRPSRAARFAQRVYTLEQGLLIPA</sequence>
<dbReference type="SUPFAM" id="SSF52540">
    <property type="entry name" value="P-loop containing nucleoside triphosphate hydrolases"/>
    <property type="match status" value="1"/>
</dbReference>
<proteinExistence type="predicted"/>
<protein>
    <submittedName>
        <fullName evidence="9">Putative ABC transporter related</fullName>
    </submittedName>
</protein>
<gene>
    <name evidence="9" type="ORF">MAGMO_3415</name>
</gene>
<dbReference type="Gene3D" id="3.40.50.300">
    <property type="entry name" value="P-loop containing nucleotide triphosphate hydrolases"/>
    <property type="match status" value="1"/>
</dbReference>
<dbReference type="EMBL" id="LO017727">
    <property type="protein sequence ID" value="CRH07552.1"/>
    <property type="molecule type" value="Genomic_DNA"/>
</dbReference>
<dbReference type="PROSITE" id="PS00211">
    <property type="entry name" value="ABC_TRANSPORTER_1"/>
    <property type="match status" value="1"/>
</dbReference>
<dbReference type="PANTHER" id="PTHR43553:SF27">
    <property type="entry name" value="ENERGY-COUPLING FACTOR TRANSPORTER ATP-BINDING PROTEIN ECFA2"/>
    <property type="match status" value="1"/>
</dbReference>
<keyword evidence="5" id="KW-0067">ATP-binding</keyword>
<keyword evidence="3" id="KW-1003">Cell membrane</keyword>
<organism evidence="9">
    <name type="scientific">Magnetococcus massalia (strain MO-1)</name>
    <dbReference type="NCBI Taxonomy" id="451514"/>
    <lineage>
        <taxon>Bacteria</taxon>
        <taxon>Pseudomonadati</taxon>
        <taxon>Pseudomonadota</taxon>
        <taxon>Magnetococcia</taxon>
        <taxon>Magnetococcales</taxon>
        <taxon>Magnetococcaceae</taxon>
        <taxon>Magnetococcus</taxon>
    </lineage>
</organism>
<evidence type="ECO:0000256" key="6">
    <source>
        <dbReference type="ARBA" id="ARBA00022967"/>
    </source>
</evidence>
<comment type="subcellular location">
    <subcellularLocation>
        <location evidence="1">Cell membrane</location>
        <topology evidence="1">Peripheral membrane protein</topology>
    </subcellularLocation>
</comment>
<dbReference type="PANTHER" id="PTHR43553">
    <property type="entry name" value="HEAVY METAL TRANSPORTER"/>
    <property type="match status" value="1"/>
</dbReference>
<dbReference type="GO" id="GO:0043190">
    <property type="term" value="C:ATP-binding cassette (ABC) transporter complex"/>
    <property type="evidence" value="ECO:0007669"/>
    <property type="project" value="TreeGrafter"/>
</dbReference>
<dbReference type="InterPro" id="IPR015856">
    <property type="entry name" value="ABC_transpr_CbiO/EcfA_su"/>
</dbReference>
<dbReference type="SMART" id="SM00382">
    <property type="entry name" value="AAA"/>
    <property type="match status" value="1"/>
</dbReference>
<evidence type="ECO:0000256" key="2">
    <source>
        <dbReference type="ARBA" id="ARBA00022448"/>
    </source>
</evidence>
<dbReference type="AlphaFoldDB" id="A0A1S7LKR1"/>
<reference evidence="9" key="1">
    <citation type="submission" date="2015-04" db="EMBL/GenBank/DDBJ databases">
        <authorList>
            <person name="Syromyatnikov M.Y."/>
            <person name="Popov V.N."/>
        </authorList>
    </citation>
    <scope>NUCLEOTIDE SEQUENCE</scope>
    <source>
        <strain evidence="9">MO-1</strain>
    </source>
</reference>
<keyword evidence="2" id="KW-0813">Transport</keyword>
<dbReference type="GO" id="GO:0042626">
    <property type="term" value="F:ATPase-coupled transmembrane transporter activity"/>
    <property type="evidence" value="ECO:0007669"/>
    <property type="project" value="TreeGrafter"/>
</dbReference>
<dbReference type="Pfam" id="PF00005">
    <property type="entry name" value="ABC_tran"/>
    <property type="match status" value="1"/>
</dbReference>
<name>A0A1S7LKR1_MAGMO</name>
<dbReference type="PROSITE" id="PS50893">
    <property type="entry name" value="ABC_TRANSPORTER_2"/>
    <property type="match status" value="1"/>
</dbReference>
<keyword evidence="6" id="KW-1278">Translocase</keyword>
<dbReference type="GO" id="GO:0005524">
    <property type="term" value="F:ATP binding"/>
    <property type="evidence" value="ECO:0007669"/>
    <property type="project" value="UniProtKB-KW"/>
</dbReference>
<feature type="domain" description="ABC transporter" evidence="8">
    <location>
        <begin position="7"/>
        <end position="216"/>
    </location>
</feature>
<dbReference type="CDD" id="cd03225">
    <property type="entry name" value="ABC_cobalt_CbiO_domain1"/>
    <property type="match status" value="1"/>
</dbReference>